<reference evidence="3 4" key="1">
    <citation type="submission" date="2019-09" db="EMBL/GenBank/DDBJ databases">
        <title>Taxonomy of Antarctic Massilia spp.: description of Massilia rubra sp. nov., Massilia aquatica sp. nov., Massilia mucilaginosa sp. nov., Massilia frigida sp. nov. isolated from streams, lakes and regoliths.</title>
        <authorList>
            <person name="Holochova P."/>
            <person name="Sedlacek I."/>
            <person name="Kralova S."/>
            <person name="Maslanova I."/>
            <person name="Busse H.-J."/>
            <person name="Stankova E."/>
            <person name="Vrbovska V."/>
            <person name="Kovarovic V."/>
            <person name="Bartak M."/>
            <person name="Svec P."/>
            <person name="Pantucek R."/>
        </authorList>
    </citation>
    <scope>NUCLEOTIDE SEQUENCE [LARGE SCALE GENOMIC DNA]</scope>
    <source>
        <strain evidence="3 4">CCM 8692</strain>
    </source>
</reference>
<gene>
    <name evidence="3" type="ORF">F0185_04620</name>
</gene>
<dbReference type="InterPro" id="IPR057055">
    <property type="entry name" value="wHTH-PRTase_assoc"/>
</dbReference>
<organism evidence="3 4">
    <name type="scientific">Massilia rubra</name>
    <dbReference type="NCBI Taxonomy" id="2607910"/>
    <lineage>
        <taxon>Bacteria</taxon>
        <taxon>Pseudomonadati</taxon>
        <taxon>Pseudomonadota</taxon>
        <taxon>Betaproteobacteria</taxon>
        <taxon>Burkholderiales</taxon>
        <taxon>Oxalobacteraceae</taxon>
        <taxon>Telluria group</taxon>
        <taxon>Massilia</taxon>
    </lineage>
</organism>
<evidence type="ECO:0000313" key="3">
    <source>
        <dbReference type="EMBL" id="NHZ32874.1"/>
    </source>
</evidence>
<protein>
    <submittedName>
        <fullName evidence="3">Uncharacterized protein</fullName>
    </submittedName>
</protein>
<evidence type="ECO:0000313" key="4">
    <source>
        <dbReference type="Proteomes" id="UP000785613"/>
    </source>
</evidence>
<comment type="caution">
    <text evidence="3">The sequence shown here is derived from an EMBL/GenBank/DDBJ whole genome shotgun (WGS) entry which is preliminary data.</text>
</comment>
<sequence>MTTKKEWISQFDESEQYVAQELLAAVHTVSHDEFARVMERLIKHRHEQTCERTAVFVEREVKKSSGGGPCRLFKEEKVPVKGRRKYALRACGPSPAVLHSARGDKSDVGSEGLMASITGQLARIKDLHFETNPSPNLFRKAKIRQIFVVTDLIGSGDRIWNFLESAWRVRSVKSWHSKGLIKFTVIAYATTSAGEMRVKSHACGAEIVKAIECPTIDNTFWLDDRIPNLCKKYYRGTGEPLGYKNTGALIVFRHGCPNNVPRIFFESLKDWKALFPGRVGSIGFDELRPKFAGLEYGDVLDGLGYIDLGRKKSFLAYPDSGKKLVVLMCAIRKGMHTPEALCAGTKLPLFEVDDLLKIGIVQQLVTASKRLTDLGIGTLASIIAKSDKETLPKVEKSYYYPKQLRLPSTSI</sequence>
<dbReference type="InterPro" id="IPR056920">
    <property type="entry name" value="PRTase-CE"/>
</dbReference>
<dbReference type="Pfam" id="PF24390">
    <property type="entry name" value="PRTase-CE"/>
    <property type="match status" value="1"/>
</dbReference>
<dbReference type="RefSeq" id="WP_167222024.1">
    <property type="nucleotide sequence ID" value="NZ_VUYU01000002.1"/>
</dbReference>
<dbReference type="EMBL" id="VUYU01000002">
    <property type="protein sequence ID" value="NHZ32874.1"/>
    <property type="molecule type" value="Genomic_DNA"/>
</dbReference>
<evidence type="ECO:0000259" key="2">
    <source>
        <dbReference type="Pfam" id="PF24409"/>
    </source>
</evidence>
<evidence type="ECO:0000259" key="1">
    <source>
        <dbReference type="Pfam" id="PF24390"/>
    </source>
</evidence>
<keyword evidence="4" id="KW-1185">Reference proteome</keyword>
<dbReference type="Pfam" id="PF24409">
    <property type="entry name" value="wHTH-PRTase_assc"/>
    <property type="match status" value="1"/>
</dbReference>
<proteinExistence type="predicted"/>
<feature type="domain" description="PRTase associated wHTH" evidence="2">
    <location>
        <begin position="326"/>
        <end position="405"/>
    </location>
</feature>
<name>A0ABX0LFU4_9BURK</name>
<accession>A0ABX0LFU4</accession>
<feature type="domain" description="PRTase-CE" evidence="1">
    <location>
        <begin position="5"/>
        <end position="276"/>
    </location>
</feature>
<dbReference type="Proteomes" id="UP000785613">
    <property type="component" value="Unassembled WGS sequence"/>
</dbReference>